<dbReference type="Gene3D" id="1.20.1250.20">
    <property type="entry name" value="MFS general substrate transporter like domains"/>
    <property type="match status" value="1"/>
</dbReference>
<feature type="transmembrane region" description="Helical" evidence="6">
    <location>
        <begin position="387"/>
        <end position="406"/>
    </location>
</feature>
<protein>
    <recommendedName>
        <fullName evidence="7">Major facilitator superfamily (MFS) profile domain-containing protein</fullName>
    </recommendedName>
</protein>
<dbReference type="InterPro" id="IPR036259">
    <property type="entry name" value="MFS_trans_sf"/>
</dbReference>
<dbReference type="Proteomes" id="UP000078561">
    <property type="component" value="Unassembled WGS sequence"/>
</dbReference>
<dbReference type="PANTHER" id="PTHR23502:SF5">
    <property type="entry name" value="QUINIDINE RESISTANCE PROTEIN 3"/>
    <property type="match status" value="1"/>
</dbReference>
<dbReference type="AlphaFoldDB" id="A0A163J4D3"/>
<keyword evidence="9" id="KW-1185">Reference proteome</keyword>
<evidence type="ECO:0000259" key="7">
    <source>
        <dbReference type="PROSITE" id="PS50850"/>
    </source>
</evidence>
<feature type="transmembrane region" description="Helical" evidence="6">
    <location>
        <begin position="110"/>
        <end position="132"/>
    </location>
</feature>
<dbReference type="PROSITE" id="PS50850">
    <property type="entry name" value="MFS"/>
    <property type="match status" value="1"/>
</dbReference>
<dbReference type="SUPFAM" id="SSF103473">
    <property type="entry name" value="MFS general substrate transporter"/>
    <property type="match status" value="1"/>
</dbReference>
<evidence type="ECO:0000256" key="4">
    <source>
        <dbReference type="ARBA" id="ARBA00023136"/>
    </source>
</evidence>
<dbReference type="InterPro" id="IPR020846">
    <property type="entry name" value="MFS_dom"/>
</dbReference>
<reference evidence="8" key="1">
    <citation type="submission" date="2016-04" db="EMBL/GenBank/DDBJ databases">
        <authorList>
            <person name="Evans L.H."/>
            <person name="Alamgir A."/>
            <person name="Owens N."/>
            <person name="Weber N.D."/>
            <person name="Virtaneva K."/>
            <person name="Barbian K."/>
            <person name="Babar A."/>
            <person name="Rosenke K."/>
        </authorList>
    </citation>
    <scope>NUCLEOTIDE SEQUENCE [LARGE SCALE GENOMIC DNA]</scope>
    <source>
        <strain evidence="8">CBS 101.48</strain>
    </source>
</reference>
<feature type="domain" description="Major facilitator superfamily (MFS) profile" evidence="7">
    <location>
        <begin position="133"/>
        <end position="557"/>
    </location>
</feature>
<dbReference type="PANTHER" id="PTHR23502">
    <property type="entry name" value="MAJOR FACILITATOR SUPERFAMILY"/>
    <property type="match status" value="1"/>
</dbReference>
<feature type="transmembrane region" description="Helical" evidence="6">
    <location>
        <begin position="202"/>
        <end position="221"/>
    </location>
</feature>
<keyword evidence="2 6" id="KW-0812">Transmembrane</keyword>
<feature type="transmembrane region" description="Helical" evidence="6">
    <location>
        <begin position="291"/>
        <end position="310"/>
    </location>
</feature>
<feature type="transmembrane region" description="Helical" evidence="6">
    <location>
        <begin position="465"/>
        <end position="488"/>
    </location>
</feature>
<dbReference type="CDD" id="cd17323">
    <property type="entry name" value="MFS_Tpo1_MDR_like"/>
    <property type="match status" value="1"/>
</dbReference>
<feature type="transmembrane region" description="Helical" evidence="6">
    <location>
        <begin position="171"/>
        <end position="190"/>
    </location>
</feature>
<dbReference type="EMBL" id="LT551507">
    <property type="protein sequence ID" value="SAL97093.1"/>
    <property type="molecule type" value="Genomic_DNA"/>
</dbReference>
<feature type="region of interest" description="Disordered" evidence="5">
    <location>
        <begin position="68"/>
        <end position="102"/>
    </location>
</feature>
<dbReference type="InterPro" id="IPR011701">
    <property type="entry name" value="MFS"/>
</dbReference>
<evidence type="ECO:0000256" key="2">
    <source>
        <dbReference type="ARBA" id="ARBA00022692"/>
    </source>
</evidence>
<dbReference type="Pfam" id="PF07690">
    <property type="entry name" value="MFS_1"/>
    <property type="match status" value="1"/>
</dbReference>
<evidence type="ECO:0000256" key="1">
    <source>
        <dbReference type="ARBA" id="ARBA00004141"/>
    </source>
</evidence>
<accession>A0A163J4D3</accession>
<keyword evidence="4 6" id="KW-0472">Membrane</keyword>
<sequence length="576" mass="63597">MEPITRQITSQSNKSIFVVALDQDGPMVSHTMETINHHDTSDDDDFDHHLERTSKQLTLSSDITIQQEEVKSVPPSPPGRWKNPFRSKRRSSSDEPKPDPRQFSRMKKNMILMIVAAAGASSPLASTIYVSLPNVVCTDPFFILTLNVSYIKKKYPALIDMQVAFDTSDTAMNASVSIFTFFTAFFPLLWAAAGDRVGRRKIYLMSFLISVIGSLCCGFSVNITMFIVFRAFSAIGSSSVMSMGAGTLADIFEAHERGRAFALYTCGPLLGPALGPIIGGYLSKGLGFRSIFYFLAIFNFCVFLSIFFFLPETWRPAVLTVEQQKAAAQQTNKKKKRMNPLEALNLLLNRNIALAVTFVGVLFFSLYIVSTTFSRTYASQYGMDSGTVGLCYLPNALGCMVGGIAGGRMSDVRYNKAVARLNDQEEKGAQAAYPEMRLGGWLFYGAIILNLLAMTAYGWCVQENVHWAYGVVCQFFVGIALMVPNVTLSAYMVDCFRKRGASVTACNNFARYIMAGIGSLVSSDLERAMGSGPLFTMLGGALLVFSVNLILIQWKANDWRLAKQTEKDLQVVKDHS</sequence>
<feature type="transmembrane region" description="Helical" evidence="6">
    <location>
        <begin position="534"/>
        <end position="554"/>
    </location>
</feature>
<dbReference type="GO" id="GO:0005886">
    <property type="term" value="C:plasma membrane"/>
    <property type="evidence" value="ECO:0007669"/>
    <property type="project" value="TreeGrafter"/>
</dbReference>
<organism evidence="8">
    <name type="scientific">Absidia glauca</name>
    <name type="common">Pin mould</name>
    <dbReference type="NCBI Taxonomy" id="4829"/>
    <lineage>
        <taxon>Eukaryota</taxon>
        <taxon>Fungi</taxon>
        <taxon>Fungi incertae sedis</taxon>
        <taxon>Mucoromycota</taxon>
        <taxon>Mucoromycotina</taxon>
        <taxon>Mucoromycetes</taxon>
        <taxon>Mucorales</taxon>
        <taxon>Cunninghamellaceae</taxon>
        <taxon>Absidia</taxon>
    </lineage>
</organism>
<dbReference type="GO" id="GO:0022857">
    <property type="term" value="F:transmembrane transporter activity"/>
    <property type="evidence" value="ECO:0007669"/>
    <property type="project" value="InterPro"/>
</dbReference>
<dbReference type="STRING" id="4829.A0A163J4D3"/>
<evidence type="ECO:0000256" key="5">
    <source>
        <dbReference type="SAM" id="MobiDB-lite"/>
    </source>
</evidence>
<dbReference type="OMA" id="WIMAREA"/>
<evidence type="ECO:0000313" key="9">
    <source>
        <dbReference type="Proteomes" id="UP000078561"/>
    </source>
</evidence>
<evidence type="ECO:0000313" key="8">
    <source>
        <dbReference type="EMBL" id="SAL97093.1"/>
    </source>
</evidence>
<feature type="transmembrane region" description="Helical" evidence="6">
    <location>
        <begin position="343"/>
        <end position="367"/>
    </location>
</feature>
<comment type="subcellular location">
    <subcellularLocation>
        <location evidence="1">Membrane</location>
        <topology evidence="1">Multi-pass membrane protein</topology>
    </subcellularLocation>
</comment>
<feature type="transmembrane region" description="Helical" evidence="6">
    <location>
        <begin position="261"/>
        <end position="279"/>
    </location>
</feature>
<evidence type="ECO:0000256" key="6">
    <source>
        <dbReference type="SAM" id="Phobius"/>
    </source>
</evidence>
<gene>
    <name evidence="8" type="primary">ABSGL_02551.1 scaffold 3452</name>
</gene>
<dbReference type="InParanoid" id="A0A163J4D3"/>
<proteinExistence type="predicted"/>
<evidence type="ECO:0000256" key="3">
    <source>
        <dbReference type="ARBA" id="ARBA00022989"/>
    </source>
</evidence>
<dbReference type="OrthoDB" id="440553at2759"/>
<feature type="compositionally biased region" description="Basic and acidic residues" evidence="5">
    <location>
        <begin position="91"/>
        <end position="102"/>
    </location>
</feature>
<keyword evidence="3 6" id="KW-1133">Transmembrane helix</keyword>
<name>A0A163J4D3_ABSGL</name>
<feature type="transmembrane region" description="Helical" evidence="6">
    <location>
        <begin position="441"/>
        <end position="459"/>
    </location>
</feature>